<gene>
    <name evidence="2" type="ORF">ZIOFF_018020</name>
</gene>
<comment type="caution">
    <text evidence="2">The sequence shown here is derived from an EMBL/GenBank/DDBJ whole genome shotgun (WGS) entry which is preliminary data.</text>
</comment>
<dbReference type="EMBL" id="JACMSC010000005">
    <property type="protein sequence ID" value="KAG6520955.1"/>
    <property type="molecule type" value="Genomic_DNA"/>
</dbReference>
<evidence type="ECO:0000313" key="3">
    <source>
        <dbReference type="Proteomes" id="UP000734854"/>
    </source>
</evidence>
<evidence type="ECO:0000313" key="2">
    <source>
        <dbReference type="EMBL" id="KAG6520955.1"/>
    </source>
</evidence>
<name>A0A8J5H5I9_ZINOF</name>
<dbReference type="InterPro" id="IPR014710">
    <property type="entry name" value="RmlC-like_jellyroll"/>
</dbReference>
<reference evidence="2 3" key="1">
    <citation type="submission" date="2020-08" db="EMBL/GenBank/DDBJ databases">
        <title>Plant Genome Project.</title>
        <authorList>
            <person name="Zhang R.-G."/>
        </authorList>
    </citation>
    <scope>NUCLEOTIDE SEQUENCE [LARGE SCALE GENOMIC DNA]</scope>
    <source>
        <tissue evidence="2">Rhizome</tissue>
    </source>
</reference>
<dbReference type="SUPFAM" id="SSF51182">
    <property type="entry name" value="RmlC-like cupins"/>
    <property type="match status" value="1"/>
</dbReference>
<organism evidence="2 3">
    <name type="scientific">Zingiber officinale</name>
    <name type="common">Ginger</name>
    <name type="synonym">Amomum zingiber</name>
    <dbReference type="NCBI Taxonomy" id="94328"/>
    <lineage>
        <taxon>Eukaryota</taxon>
        <taxon>Viridiplantae</taxon>
        <taxon>Streptophyta</taxon>
        <taxon>Embryophyta</taxon>
        <taxon>Tracheophyta</taxon>
        <taxon>Spermatophyta</taxon>
        <taxon>Magnoliopsida</taxon>
        <taxon>Liliopsida</taxon>
        <taxon>Zingiberales</taxon>
        <taxon>Zingiberaceae</taxon>
        <taxon>Zingiber</taxon>
    </lineage>
</organism>
<keyword evidence="3" id="KW-1185">Reference proteome</keyword>
<dbReference type="Gene3D" id="2.60.120.10">
    <property type="entry name" value="Jelly Rolls"/>
    <property type="match status" value="1"/>
</dbReference>
<sequence length="134" mass="13999">MCSRNSLSSGFIQLIATRGVLQWNAISAPHWNIDAHSVVYALRGSCCMQVVDHRVRIVFDGAGGGRLRPTAAASARQGPAAAASGLLLPPAPGRCAGCCRPPVGCWRLCQPTSGCCANRQLAAGATRNLKNILC</sequence>
<protein>
    <recommendedName>
        <fullName evidence="1">Cupin type-1 domain-containing protein</fullName>
    </recommendedName>
</protein>
<dbReference type="Proteomes" id="UP000734854">
    <property type="component" value="Unassembled WGS sequence"/>
</dbReference>
<dbReference type="AlphaFoldDB" id="A0A8J5H5I9"/>
<feature type="domain" description="Cupin type-1" evidence="1">
    <location>
        <begin position="13"/>
        <end position="53"/>
    </location>
</feature>
<dbReference type="InterPro" id="IPR011051">
    <property type="entry name" value="RmlC_Cupin_sf"/>
</dbReference>
<accession>A0A8J5H5I9</accession>
<dbReference type="InterPro" id="IPR006045">
    <property type="entry name" value="Cupin_1"/>
</dbReference>
<proteinExistence type="predicted"/>
<evidence type="ECO:0000259" key="1">
    <source>
        <dbReference type="Pfam" id="PF00190"/>
    </source>
</evidence>
<dbReference type="Pfam" id="PF00190">
    <property type="entry name" value="Cupin_1"/>
    <property type="match status" value="1"/>
</dbReference>